<comment type="subcellular location">
    <subcellularLocation>
        <location evidence="1">Cell membrane</location>
        <topology evidence="1">Multi-pass membrane protein</topology>
    </subcellularLocation>
</comment>
<evidence type="ECO:0000256" key="10">
    <source>
        <dbReference type="SAM" id="Phobius"/>
    </source>
</evidence>
<dbReference type="Gene3D" id="1.10.1200.120">
    <property type="entry name" value="Large-conductance mechanosensitive channel, MscL, domain 1"/>
    <property type="match status" value="1"/>
</dbReference>
<evidence type="ECO:0000256" key="4">
    <source>
        <dbReference type="ARBA" id="ARBA00022475"/>
    </source>
</evidence>
<keyword evidence="8 10" id="KW-0472">Membrane</keyword>
<protein>
    <submittedName>
        <fullName evidence="11">Unannotated protein</fullName>
    </submittedName>
</protein>
<keyword evidence="7" id="KW-0406">Ion transport</keyword>
<dbReference type="NCBIfam" id="TIGR00220">
    <property type="entry name" value="mscL"/>
    <property type="match status" value="1"/>
</dbReference>
<evidence type="ECO:0000256" key="7">
    <source>
        <dbReference type="ARBA" id="ARBA00023065"/>
    </source>
</evidence>
<dbReference type="GO" id="GO:0008381">
    <property type="term" value="F:mechanosensitive monoatomic ion channel activity"/>
    <property type="evidence" value="ECO:0007669"/>
    <property type="project" value="InterPro"/>
</dbReference>
<accession>A0A6J7ELM8</accession>
<dbReference type="HAMAP" id="MF_00115">
    <property type="entry name" value="MscL"/>
    <property type="match status" value="1"/>
</dbReference>
<keyword evidence="6 10" id="KW-1133">Transmembrane helix</keyword>
<name>A0A6J7ELM8_9ZZZZ</name>
<evidence type="ECO:0000256" key="6">
    <source>
        <dbReference type="ARBA" id="ARBA00022989"/>
    </source>
</evidence>
<dbReference type="InterPro" id="IPR036019">
    <property type="entry name" value="MscL_channel"/>
</dbReference>
<keyword evidence="9" id="KW-0407">Ion channel</keyword>
<dbReference type="InterPro" id="IPR037673">
    <property type="entry name" value="MSC/AndL"/>
</dbReference>
<feature type="transmembrane region" description="Helical" evidence="10">
    <location>
        <begin position="20"/>
        <end position="43"/>
    </location>
</feature>
<dbReference type="PROSITE" id="PS01327">
    <property type="entry name" value="MSCL"/>
    <property type="match status" value="1"/>
</dbReference>
<dbReference type="EMBL" id="CAFBLU010000043">
    <property type="protein sequence ID" value="CAB4882060.1"/>
    <property type="molecule type" value="Genomic_DNA"/>
</dbReference>
<comment type="similarity">
    <text evidence="2">Belongs to the MscL family.</text>
</comment>
<dbReference type="Pfam" id="PF01741">
    <property type="entry name" value="MscL"/>
    <property type="match status" value="1"/>
</dbReference>
<evidence type="ECO:0000256" key="5">
    <source>
        <dbReference type="ARBA" id="ARBA00022692"/>
    </source>
</evidence>
<evidence type="ECO:0000256" key="1">
    <source>
        <dbReference type="ARBA" id="ARBA00004651"/>
    </source>
</evidence>
<proteinExistence type="inferred from homology"/>
<dbReference type="InterPro" id="IPR001185">
    <property type="entry name" value="MS_channel"/>
</dbReference>
<evidence type="ECO:0000256" key="8">
    <source>
        <dbReference type="ARBA" id="ARBA00023136"/>
    </source>
</evidence>
<evidence type="ECO:0000256" key="9">
    <source>
        <dbReference type="ARBA" id="ARBA00023303"/>
    </source>
</evidence>
<evidence type="ECO:0000313" key="11">
    <source>
        <dbReference type="EMBL" id="CAB4882060.1"/>
    </source>
</evidence>
<keyword evidence="3" id="KW-0813">Transport</keyword>
<dbReference type="InterPro" id="IPR019823">
    <property type="entry name" value="Mechanosensitive_channel_CS"/>
</dbReference>
<reference evidence="11" key="1">
    <citation type="submission" date="2020-05" db="EMBL/GenBank/DDBJ databases">
        <authorList>
            <person name="Chiriac C."/>
            <person name="Salcher M."/>
            <person name="Ghai R."/>
            <person name="Kavagutti S V."/>
        </authorList>
    </citation>
    <scope>NUCLEOTIDE SEQUENCE</scope>
</reference>
<dbReference type="PANTHER" id="PTHR30266">
    <property type="entry name" value="MECHANOSENSITIVE CHANNEL MSCL"/>
    <property type="match status" value="1"/>
</dbReference>
<dbReference type="SUPFAM" id="SSF81330">
    <property type="entry name" value="Gated mechanosensitive channel"/>
    <property type="match status" value="1"/>
</dbReference>
<dbReference type="PANTHER" id="PTHR30266:SF2">
    <property type="entry name" value="LARGE-CONDUCTANCE MECHANOSENSITIVE CHANNEL"/>
    <property type="match status" value="1"/>
</dbReference>
<dbReference type="AlphaFoldDB" id="A0A6J7ELM8"/>
<sequence length="136" mass="14673">MNTADHEGKQPGILAEFRNFLLRGNVVDLAVAVVIGAASATVVRSLVTDLITPLIGAIFGEPDFSAMSFQIGSAVFRYGNFLDAVIGFITVVAAIFFLVIKPTERLARLTGDTAQPDPTDVELLTEIRDLLKQRNP</sequence>
<evidence type="ECO:0000256" key="2">
    <source>
        <dbReference type="ARBA" id="ARBA00007254"/>
    </source>
</evidence>
<feature type="transmembrane region" description="Helical" evidence="10">
    <location>
        <begin position="81"/>
        <end position="100"/>
    </location>
</feature>
<evidence type="ECO:0000256" key="3">
    <source>
        <dbReference type="ARBA" id="ARBA00022448"/>
    </source>
</evidence>
<keyword evidence="5 10" id="KW-0812">Transmembrane</keyword>
<gene>
    <name evidence="11" type="ORF">UFOPK3444_01530</name>
</gene>
<dbReference type="GO" id="GO:0005886">
    <property type="term" value="C:plasma membrane"/>
    <property type="evidence" value="ECO:0007669"/>
    <property type="project" value="UniProtKB-SubCell"/>
</dbReference>
<keyword evidence="4" id="KW-1003">Cell membrane</keyword>
<dbReference type="PRINTS" id="PR01264">
    <property type="entry name" value="MECHCHANNEL"/>
</dbReference>
<organism evidence="11">
    <name type="scientific">freshwater metagenome</name>
    <dbReference type="NCBI Taxonomy" id="449393"/>
    <lineage>
        <taxon>unclassified sequences</taxon>
        <taxon>metagenomes</taxon>
        <taxon>ecological metagenomes</taxon>
    </lineage>
</organism>